<keyword evidence="3" id="KW-1185">Reference proteome</keyword>
<name>A0A934PTU3_9SPHI</name>
<evidence type="ECO:0000313" key="2">
    <source>
        <dbReference type="EMBL" id="MBK0379457.1"/>
    </source>
</evidence>
<accession>A0A934PTU3</accession>
<organism evidence="2 3">
    <name type="scientific">Mucilaginibacter segetis</name>
    <dbReference type="NCBI Taxonomy" id="2793071"/>
    <lineage>
        <taxon>Bacteria</taxon>
        <taxon>Pseudomonadati</taxon>
        <taxon>Bacteroidota</taxon>
        <taxon>Sphingobacteriia</taxon>
        <taxon>Sphingobacteriales</taxon>
        <taxon>Sphingobacteriaceae</taxon>
        <taxon>Mucilaginibacter</taxon>
    </lineage>
</organism>
<dbReference type="InterPro" id="IPR029058">
    <property type="entry name" value="AB_hydrolase_fold"/>
</dbReference>
<dbReference type="Gene3D" id="3.40.50.1820">
    <property type="entry name" value="alpha/beta hydrolase"/>
    <property type="match status" value="1"/>
</dbReference>
<dbReference type="GO" id="GO:0016787">
    <property type="term" value="F:hydrolase activity"/>
    <property type="evidence" value="ECO:0007669"/>
    <property type="project" value="UniProtKB-KW"/>
</dbReference>
<feature type="domain" description="AB hydrolase-1" evidence="1">
    <location>
        <begin position="41"/>
        <end position="205"/>
    </location>
</feature>
<gene>
    <name evidence="2" type="ORF">I5M19_09070</name>
</gene>
<dbReference type="Pfam" id="PF12697">
    <property type="entry name" value="Abhydrolase_6"/>
    <property type="match status" value="1"/>
</dbReference>
<dbReference type="InterPro" id="IPR000073">
    <property type="entry name" value="AB_hydrolase_1"/>
</dbReference>
<dbReference type="Proteomes" id="UP000613193">
    <property type="component" value="Unassembled WGS sequence"/>
</dbReference>
<reference evidence="2" key="1">
    <citation type="submission" date="2020-12" db="EMBL/GenBank/DDBJ databases">
        <title>Bacterial novel species Mucilaginibacter sp. SD-g isolated from soil.</title>
        <authorList>
            <person name="Jung H.-Y."/>
        </authorList>
    </citation>
    <scope>NUCLEOTIDE SEQUENCE</scope>
    <source>
        <strain evidence="2">SD-g</strain>
    </source>
</reference>
<proteinExistence type="predicted"/>
<dbReference type="RefSeq" id="WP_200065885.1">
    <property type="nucleotide sequence ID" value="NZ_JAEHFW010000001.1"/>
</dbReference>
<evidence type="ECO:0000259" key="1">
    <source>
        <dbReference type="Pfam" id="PF12697"/>
    </source>
</evidence>
<dbReference type="SUPFAM" id="SSF53474">
    <property type="entry name" value="alpha/beta-Hydrolases"/>
    <property type="match status" value="1"/>
</dbReference>
<comment type="caution">
    <text evidence="2">The sequence shown here is derived from an EMBL/GenBank/DDBJ whole genome shotgun (WGS) entry which is preliminary data.</text>
</comment>
<dbReference type="AlphaFoldDB" id="A0A934PTU3"/>
<evidence type="ECO:0000313" key="3">
    <source>
        <dbReference type="Proteomes" id="UP000613193"/>
    </source>
</evidence>
<protein>
    <submittedName>
        <fullName evidence="2">Alpha/beta hydrolase</fullName>
    </submittedName>
</protein>
<sequence length="220" mass="25018">MSKIFLISGLGADRRLFKNIELPDHEIFFIDWIVPDETDTLTSYSQKVINQFNITENSIVIGVSLGGMIAVEIAKKIHLKKVILISSIKSTDEAPAYFTFFRKLPVYKTIPGRLFNYLGFMVKPLFGDMKTEDADLFKDMLKNSSPVFLKWAMRAALYRQNDKTISNLYHIAGDCDRVFPIQHIKNPTATIKGGTHIMVFDRANEINNILNSILSEHETA</sequence>
<dbReference type="EMBL" id="JAEHFW010000001">
    <property type="protein sequence ID" value="MBK0379457.1"/>
    <property type="molecule type" value="Genomic_DNA"/>
</dbReference>
<keyword evidence="2" id="KW-0378">Hydrolase</keyword>